<dbReference type="AlphaFoldDB" id="A0A1Z5JHR5"/>
<feature type="transmembrane region" description="Helical" evidence="12">
    <location>
        <begin position="312"/>
        <end position="334"/>
    </location>
</feature>
<evidence type="ECO:0000256" key="12">
    <source>
        <dbReference type="SAM" id="Phobius"/>
    </source>
</evidence>
<keyword evidence="15" id="KW-0012">Acyltransferase</keyword>
<dbReference type="InterPro" id="IPR013083">
    <property type="entry name" value="Znf_RING/FYVE/PHD"/>
</dbReference>
<keyword evidence="4" id="KW-0479">Metal-binding</keyword>
<comment type="caution">
    <text evidence="15">The sequence shown here is derived from an EMBL/GenBank/DDBJ whole genome shotgun (WGS) entry which is preliminary data.</text>
</comment>
<dbReference type="GO" id="GO:0061630">
    <property type="term" value="F:ubiquitin protein ligase activity"/>
    <property type="evidence" value="ECO:0007669"/>
    <property type="project" value="UniProtKB-EC"/>
</dbReference>
<evidence type="ECO:0000256" key="2">
    <source>
        <dbReference type="ARBA" id="ARBA00022679"/>
    </source>
</evidence>
<dbReference type="Pfam" id="PF13639">
    <property type="entry name" value="zf-RING_2"/>
    <property type="match status" value="1"/>
</dbReference>
<evidence type="ECO:0000256" key="1">
    <source>
        <dbReference type="ARBA" id="ARBA00004141"/>
    </source>
</evidence>
<keyword evidence="6" id="KW-0833">Ubl conjugation pathway</keyword>
<dbReference type="GO" id="GO:0006511">
    <property type="term" value="P:ubiquitin-dependent protein catabolic process"/>
    <property type="evidence" value="ECO:0007669"/>
    <property type="project" value="TreeGrafter"/>
</dbReference>
<evidence type="ECO:0000256" key="4">
    <source>
        <dbReference type="ARBA" id="ARBA00022723"/>
    </source>
</evidence>
<dbReference type="GO" id="GO:0008270">
    <property type="term" value="F:zinc ion binding"/>
    <property type="evidence" value="ECO:0007669"/>
    <property type="project" value="UniProtKB-KW"/>
</dbReference>
<keyword evidence="8 12" id="KW-1133">Transmembrane helix</keyword>
<keyword evidence="16" id="KW-1185">Reference proteome</keyword>
<dbReference type="PROSITE" id="PS51140">
    <property type="entry name" value="CUE"/>
    <property type="match status" value="1"/>
</dbReference>
<reference evidence="15 16" key="1">
    <citation type="journal article" date="2015" name="Plant Cell">
        <title>Oil accumulation by the oleaginous diatom Fistulifera solaris as revealed by the genome and transcriptome.</title>
        <authorList>
            <person name="Tanaka T."/>
            <person name="Maeda Y."/>
            <person name="Veluchamy A."/>
            <person name="Tanaka M."/>
            <person name="Abida H."/>
            <person name="Marechal E."/>
            <person name="Bowler C."/>
            <person name="Muto M."/>
            <person name="Sunaga Y."/>
            <person name="Tanaka M."/>
            <person name="Yoshino T."/>
            <person name="Taniguchi T."/>
            <person name="Fukuda Y."/>
            <person name="Nemoto M."/>
            <person name="Matsumoto M."/>
            <person name="Wong P.S."/>
            <person name="Aburatani S."/>
            <person name="Fujibuchi W."/>
        </authorList>
    </citation>
    <scope>NUCLEOTIDE SEQUENCE [LARGE SCALE GENOMIC DNA]</scope>
    <source>
        <strain evidence="15 16">JPCC DA0580</strain>
    </source>
</reference>
<evidence type="ECO:0000256" key="11">
    <source>
        <dbReference type="SAM" id="MobiDB-lite"/>
    </source>
</evidence>
<dbReference type="GO" id="GO:0000151">
    <property type="term" value="C:ubiquitin ligase complex"/>
    <property type="evidence" value="ECO:0007669"/>
    <property type="project" value="TreeGrafter"/>
</dbReference>
<evidence type="ECO:0000256" key="7">
    <source>
        <dbReference type="ARBA" id="ARBA00022833"/>
    </source>
</evidence>
<keyword evidence="9 12" id="KW-0472">Membrane</keyword>
<feature type="region of interest" description="Disordered" evidence="11">
    <location>
        <begin position="595"/>
        <end position="633"/>
    </location>
</feature>
<evidence type="ECO:0000259" key="14">
    <source>
        <dbReference type="PROSITE" id="PS51140"/>
    </source>
</evidence>
<feature type="compositionally biased region" description="Low complexity" evidence="11">
    <location>
        <begin position="617"/>
        <end position="627"/>
    </location>
</feature>
<evidence type="ECO:0000256" key="6">
    <source>
        <dbReference type="ARBA" id="ARBA00022786"/>
    </source>
</evidence>
<name>A0A1Z5JHR5_FISSO</name>
<keyword evidence="15" id="KW-0675">Receptor</keyword>
<keyword evidence="7" id="KW-0862">Zinc</keyword>
<dbReference type="SUPFAM" id="SSF57850">
    <property type="entry name" value="RING/U-box"/>
    <property type="match status" value="1"/>
</dbReference>
<dbReference type="EC" id="2.3.2.27" evidence="15"/>
<gene>
    <name evidence="15" type="ORF">FisN_17Hh249</name>
</gene>
<protein>
    <submittedName>
        <fullName evidence="15">Autocrine motility factor receptor</fullName>
        <ecNumber evidence="15">2.3.2.27</ecNumber>
    </submittedName>
</protein>
<evidence type="ECO:0000313" key="16">
    <source>
        <dbReference type="Proteomes" id="UP000198406"/>
    </source>
</evidence>
<dbReference type="InterPro" id="IPR001841">
    <property type="entry name" value="Znf_RING"/>
</dbReference>
<evidence type="ECO:0000256" key="5">
    <source>
        <dbReference type="ARBA" id="ARBA00022771"/>
    </source>
</evidence>
<evidence type="ECO:0000313" key="15">
    <source>
        <dbReference type="EMBL" id="GAX13308.1"/>
    </source>
</evidence>
<dbReference type="CDD" id="cd16448">
    <property type="entry name" value="RING-H2"/>
    <property type="match status" value="1"/>
</dbReference>
<dbReference type="GO" id="GO:0043130">
    <property type="term" value="F:ubiquitin binding"/>
    <property type="evidence" value="ECO:0007669"/>
    <property type="project" value="InterPro"/>
</dbReference>
<keyword evidence="2 15" id="KW-0808">Transferase</keyword>
<sequence length="769" mass="84820">MADDAAIGLRRRRTGQPEEAPAPPALGNPAQSPFLRTQSNAESVLTVSRLYYIVSIILAGLAIITAQAYSPVKLGGDLSMYADPPVTLAARNSDRKSDILPEIHDVSFHWNRLATFIGLGVPVEKQEEEIPQEDDEPLKKEKFPWLRWLLRPDNRVSNHGGKRSSIRPEGFISNYKSFLKFMLDPFFFESSSENLTKLIDKITTSTARLVVITNLFLAMTFLIHGTIADWFLGSDLRHSNDWASSVGRERLGGFLVFKFLLISAVVAPDTLDLIILLSWYTLLSFLRSLSHLSNGTTRHTIQSGQPPRPGVLVLLVSVLISDCLAAAFCVALFHEVGWKRVMLLTCDCVLLGLDVICHILMHVGQVVEAQHVERIHEFEIQQLRIHQRSSVEGAELNEDDIRETQRLEASIAAMGQQHTQRIFVLESAVFGLQLFNHLVTVAHFIHIWCEKGLSLTLLDGVLSLQVHSALSSASKKIAERRDLFRIARDMNGRFDDATDIEIRKATATGDVCCICLGSMTSGNVKKIGCGHLYHTPCLRQVIEKARSMEAARCPLCRASIMDGQHHRGNGRMQGDNTATGDVDNVSHAASAQVEVTRDADNAASSQSESPRSGNQGTGTTATTGTGTVIADNNTTNNIAGERALFRFSTEGVFPGWLPLPAFSFEVVRRPLHANDNVGNNTNNENDLGDRPSILRRILLVSGLVPMSAEEEAAALDQLMDMFPLYERADLLHELRRLRSSEAVVESILGGRFAGLARGDQNWQGLGMAR</sequence>
<feature type="transmembrane region" description="Helical" evidence="12">
    <location>
        <begin position="50"/>
        <end position="70"/>
    </location>
</feature>
<dbReference type="GO" id="GO:0016020">
    <property type="term" value="C:membrane"/>
    <property type="evidence" value="ECO:0007669"/>
    <property type="project" value="UniProtKB-SubCell"/>
</dbReference>
<dbReference type="PROSITE" id="PS50089">
    <property type="entry name" value="ZF_RING_2"/>
    <property type="match status" value="1"/>
</dbReference>
<dbReference type="InterPro" id="IPR003892">
    <property type="entry name" value="CUE"/>
</dbReference>
<feature type="transmembrane region" description="Helical" evidence="12">
    <location>
        <begin position="274"/>
        <end position="292"/>
    </location>
</feature>
<dbReference type="SMART" id="SM00184">
    <property type="entry name" value="RING"/>
    <property type="match status" value="1"/>
</dbReference>
<evidence type="ECO:0000256" key="9">
    <source>
        <dbReference type="ARBA" id="ARBA00023136"/>
    </source>
</evidence>
<dbReference type="EMBL" id="BDSP01000061">
    <property type="protein sequence ID" value="GAX13308.1"/>
    <property type="molecule type" value="Genomic_DNA"/>
</dbReference>
<feature type="transmembrane region" description="Helical" evidence="12">
    <location>
        <begin position="209"/>
        <end position="231"/>
    </location>
</feature>
<evidence type="ECO:0000259" key="13">
    <source>
        <dbReference type="PROSITE" id="PS50089"/>
    </source>
</evidence>
<dbReference type="Proteomes" id="UP000198406">
    <property type="component" value="Unassembled WGS sequence"/>
</dbReference>
<accession>A0A1Z5JHR5</accession>
<dbReference type="PANTHER" id="PTHR15067:SF4">
    <property type="entry name" value="E3 UBIQUITIN-PROTEIN LIGASE RNF8"/>
    <property type="match status" value="1"/>
</dbReference>
<evidence type="ECO:0000256" key="10">
    <source>
        <dbReference type="PROSITE-ProRule" id="PRU00175"/>
    </source>
</evidence>
<keyword evidence="3 12" id="KW-0812">Transmembrane</keyword>
<feature type="region of interest" description="Disordered" evidence="11">
    <location>
        <begin position="1"/>
        <end position="31"/>
    </location>
</feature>
<organism evidence="15 16">
    <name type="scientific">Fistulifera solaris</name>
    <name type="common">Oleaginous diatom</name>
    <dbReference type="NCBI Taxonomy" id="1519565"/>
    <lineage>
        <taxon>Eukaryota</taxon>
        <taxon>Sar</taxon>
        <taxon>Stramenopiles</taxon>
        <taxon>Ochrophyta</taxon>
        <taxon>Bacillariophyta</taxon>
        <taxon>Bacillariophyceae</taxon>
        <taxon>Bacillariophycidae</taxon>
        <taxon>Naviculales</taxon>
        <taxon>Naviculaceae</taxon>
        <taxon>Fistulifera</taxon>
    </lineage>
</organism>
<dbReference type="OrthoDB" id="8062037at2759"/>
<dbReference type="Gene3D" id="3.30.40.10">
    <property type="entry name" value="Zinc/RING finger domain, C3HC4 (zinc finger)"/>
    <property type="match status" value="1"/>
</dbReference>
<dbReference type="GO" id="GO:0005829">
    <property type="term" value="C:cytosol"/>
    <property type="evidence" value="ECO:0007669"/>
    <property type="project" value="TreeGrafter"/>
</dbReference>
<dbReference type="PANTHER" id="PTHR15067">
    <property type="entry name" value="E3 UBIQUITIN-PROTEIN LIGASE RNF8"/>
    <property type="match status" value="1"/>
</dbReference>
<feature type="domain" description="RING-type" evidence="13">
    <location>
        <begin position="512"/>
        <end position="557"/>
    </location>
</feature>
<dbReference type="InParanoid" id="A0A1Z5JHR5"/>
<comment type="subcellular location">
    <subcellularLocation>
        <location evidence="1">Membrane</location>
        <topology evidence="1">Multi-pass membrane protein</topology>
    </subcellularLocation>
</comment>
<dbReference type="GO" id="GO:0016567">
    <property type="term" value="P:protein ubiquitination"/>
    <property type="evidence" value="ECO:0007669"/>
    <property type="project" value="TreeGrafter"/>
</dbReference>
<proteinExistence type="predicted"/>
<feature type="compositionally biased region" description="Polar residues" evidence="11">
    <location>
        <begin position="602"/>
        <end position="614"/>
    </location>
</feature>
<keyword evidence="5 10" id="KW-0863">Zinc-finger</keyword>
<evidence type="ECO:0000256" key="3">
    <source>
        <dbReference type="ARBA" id="ARBA00022692"/>
    </source>
</evidence>
<evidence type="ECO:0000256" key="8">
    <source>
        <dbReference type="ARBA" id="ARBA00022989"/>
    </source>
</evidence>
<feature type="domain" description="CUE" evidence="14">
    <location>
        <begin position="710"/>
        <end position="752"/>
    </location>
</feature>